<keyword evidence="2" id="KW-0812">Transmembrane</keyword>
<feature type="transmembrane region" description="Helical" evidence="2">
    <location>
        <begin position="163"/>
        <end position="189"/>
    </location>
</feature>
<dbReference type="InParanoid" id="A0A2R5GI71"/>
<evidence type="ECO:0000256" key="2">
    <source>
        <dbReference type="SAM" id="Phobius"/>
    </source>
</evidence>
<keyword evidence="4" id="KW-1185">Reference proteome</keyword>
<evidence type="ECO:0000313" key="4">
    <source>
        <dbReference type="Proteomes" id="UP000241890"/>
    </source>
</evidence>
<dbReference type="AlphaFoldDB" id="A0A2R5GI71"/>
<gene>
    <name evidence="3" type="ORF">FCC1311_068162</name>
</gene>
<evidence type="ECO:0000313" key="3">
    <source>
        <dbReference type="EMBL" id="GBG30596.1"/>
    </source>
</evidence>
<dbReference type="Proteomes" id="UP000241890">
    <property type="component" value="Unassembled WGS sequence"/>
</dbReference>
<evidence type="ECO:0000256" key="1">
    <source>
        <dbReference type="SAM" id="MobiDB-lite"/>
    </source>
</evidence>
<feature type="region of interest" description="Disordered" evidence="1">
    <location>
        <begin position="218"/>
        <end position="239"/>
    </location>
</feature>
<sequence length="239" mass="26876">MPVVFQVASAGFTYAIYIKRVQAASSFTKRSRLGEFLFTSCKLGVYGLPGLLIAVVITMQGELRFEGVCQQVHSWQLACTFMLMDTLLSLGFLYLFLEPVLQQLRTMDRASAKSASSKRMRHTTRKNLLWSSVAIFSTFLYMMMATILPASGSPHIETYHLRLLYWVILPIDCIVNLFSTLAITSGVWLPKKFNFLGTYSKSMTKTYPGYRGQLKTSAQVDSLQQSSMVPTSRPDSSKL</sequence>
<keyword evidence="2" id="KW-1133">Transmembrane helix</keyword>
<dbReference type="EMBL" id="BEYU01000078">
    <property type="protein sequence ID" value="GBG30596.1"/>
    <property type="molecule type" value="Genomic_DNA"/>
</dbReference>
<organism evidence="3 4">
    <name type="scientific">Hondaea fermentalgiana</name>
    <dbReference type="NCBI Taxonomy" id="2315210"/>
    <lineage>
        <taxon>Eukaryota</taxon>
        <taxon>Sar</taxon>
        <taxon>Stramenopiles</taxon>
        <taxon>Bigyra</taxon>
        <taxon>Labyrinthulomycetes</taxon>
        <taxon>Thraustochytrida</taxon>
        <taxon>Thraustochytriidae</taxon>
        <taxon>Hondaea</taxon>
    </lineage>
</organism>
<proteinExistence type="predicted"/>
<feature type="transmembrane region" description="Helical" evidence="2">
    <location>
        <begin position="36"/>
        <end position="55"/>
    </location>
</feature>
<keyword evidence="2" id="KW-0472">Membrane</keyword>
<protein>
    <submittedName>
        <fullName evidence="3">Uncharacterized protein</fullName>
    </submittedName>
</protein>
<accession>A0A2R5GI71</accession>
<feature type="transmembrane region" description="Helical" evidence="2">
    <location>
        <begin position="128"/>
        <end position="151"/>
    </location>
</feature>
<feature type="transmembrane region" description="Helical" evidence="2">
    <location>
        <begin position="75"/>
        <end position="97"/>
    </location>
</feature>
<reference evidence="3 4" key="1">
    <citation type="submission" date="2017-12" db="EMBL/GenBank/DDBJ databases">
        <title>Sequencing, de novo assembly and annotation of complete genome of a new Thraustochytrid species, strain FCC1311.</title>
        <authorList>
            <person name="Sedici K."/>
            <person name="Godart F."/>
            <person name="Aiese Cigliano R."/>
            <person name="Sanseverino W."/>
            <person name="Barakat M."/>
            <person name="Ortet P."/>
            <person name="Marechal E."/>
            <person name="Cagnac O."/>
            <person name="Amato A."/>
        </authorList>
    </citation>
    <scope>NUCLEOTIDE SEQUENCE [LARGE SCALE GENOMIC DNA]</scope>
</reference>
<comment type="caution">
    <text evidence="3">The sequence shown here is derived from an EMBL/GenBank/DDBJ whole genome shotgun (WGS) entry which is preliminary data.</text>
</comment>
<name>A0A2R5GI71_9STRA</name>